<name>A0ABR3GWT5_9PEZI</name>
<accession>A0ABR3GWT5</accession>
<keyword evidence="2" id="KW-1185">Reference proteome</keyword>
<dbReference type="EMBL" id="JBBBZM010000003">
    <property type="protein sequence ID" value="KAL0640431.1"/>
    <property type="molecule type" value="Genomic_DNA"/>
</dbReference>
<evidence type="ECO:0000313" key="1">
    <source>
        <dbReference type="EMBL" id="KAL0640431.1"/>
    </source>
</evidence>
<sequence>MRDLCTELWGKESPSDIIEEFTIEVPKPQFCREPGFRAGAHDFPLTGALEQKTYQVLQKLQTTNKLPCGLKKLLVTKEYVHVENLLRDAERKKWSDGTDEPSVFAKLDFQISGQPGSGTLPTTYSHLRIIDQYSLYNPVANQTDTAHLYTTFTCFGPNVRTCLKTIPANSTDGQYDNYVESYLSIVDEEIRQLIGQGNYRYLGSVFNQGTSHTIGLMEPNEHGNGCQIGIITRWIAYRINKVQEGKAKQNSLMLFKSLSSQPSLRNSAGWFFEAYAHDWFGRGGSFQADELPIKDGDPPLLLEFKIQKSKESNYFSSLRELASQIRVGGGGDGIDTRNLGKYFQPYGKPQESFDGLVFNTVDTLILLQCIMAERHDGVQSLLHALPATIKKVYIVFVVPNDCADNYANPQKVPGAGLRAGQRIKQFRLVLLNEDIESLVNP</sequence>
<dbReference type="Proteomes" id="UP001447188">
    <property type="component" value="Unassembled WGS sequence"/>
</dbReference>
<reference evidence="1 2" key="1">
    <citation type="submission" date="2024-02" db="EMBL/GenBank/DDBJ databases">
        <title>Discinaceae phylogenomics.</title>
        <authorList>
            <person name="Dirks A.C."/>
            <person name="James T.Y."/>
        </authorList>
    </citation>
    <scope>NUCLEOTIDE SEQUENCE [LARGE SCALE GENOMIC DNA]</scope>
    <source>
        <strain evidence="1 2">ACD0624</strain>
    </source>
</reference>
<organism evidence="1 2">
    <name type="scientific">Discina gigas</name>
    <dbReference type="NCBI Taxonomy" id="1032678"/>
    <lineage>
        <taxon>Eukaryota</taxon>
        <taxon>Fungi</taxon>
        <taxon>Dikarya</taxon>
        <taxon>Ascomycota</taxon>
        <taxon>Pezizomycotina</taxon>
        <taxon>Pezizomycetes</taxon>
        <taxon>Pezizales</taxon>
        <taxon>Discinaceae</taxon>
        <taxon>Discina</taxon>
    </lineage>
</organism>
<comment type="caution">
    <text evidence="1">The sequence shown here is derived from an EMBL/GenBank/DDBJ whole genome shotgun (WGS) entry which is preliminary data.</text>
</comment>
<evidence type="ECO:0000313" key="2">
    <source>
        <dbReference type="Proteomes" id="UP001447188"/>
    </source>
</evidence>
<gene>
    <name evidence="1" type="primary">SQS1_1</name>
    <name evidence="1" type="ORF">Q9L58_000400</name>
</gene>
<proteinExistence type="predicted"/>
<protein>
    <submittedName>
        <fullName evidence="1">Squalene synthetase-like protein</fullName>
    </submittedName>
</protein>